<keyword evidence="3" id="KW-1185">Reference proteome</keyword>
<evidence type="ECO:0000313" key="2">
    <source>
        <dbReference type="EMBL" id="MQL92704.1"/>
    </source>
</evidence>
<evidence type="ECO:0000313" key="3">
    <source>
        <dbReference type="Proteomes" id="UP000652761"/>
    </source>
</evidence>
<proteinExistence type="predicted"/>
<feature type="compositionally biased region" description="Low complexity" evidence="1">
    <location>
        <begin position="16"/>
        <end position="32"/>
    </location>
</feature>
<reference evidence="2" key="1">
    <citation type="submission" date="2017-07" db="EMBL/GenBank/DDBJ databases">
        <title>Taro Niue Genome Assembly and Annotation.</title>
        <authorList>
            <person name="Atibalentja N."/>
            <person name="Keating K."/>
            <person name="Fields C.J."/>
        </authorList>
    </citation>
    <scope>NUCLEOTIDE SEQUENCE</scope>
    <source>
        <strain evidence="2">Niue_2</strain>
        <tissue evidence="2">Leaf</tissue>
    </source>
</reference>
<protein>
    <submittedName>
        <fullName evidence="2">Uncharacterized protein</fullName>
    </submittedName>
</protein>
<name>A0A843VH97_COLES</name>
<accession>A0A843VH97</accession>
<evidence type="ECO:0000256" key="1">
    <source>
        <dbReference type="SAM" id="MobiDB-lite"/>
    </source>
</evidence>
<dbReference type="EMBL" id="NMUH01001476">
    <property type="protein sequence ID" value="MQL92704.1"/>
    <property type="molecule type" value="Genomic_DNA"/>
</dbReference>
<sequence length="32" mass="3445">MRSGVVLYPSRRAPQSSNMSPRSGSCSSSCRL</sequence>
<organism evidence="2 3">
    <name type="scientific">Colocasia esculenta</name>
    <name type="common">Wild taro</name>
    <name type="synonym">Arum esculentum</name>
    <dbReference type="NCBI Taxonomy" id="4460"/>
    <lineage>
        <taxon>Eukaryota</taxon>
        <taxon>Viridiplantae</taxon>
        <taxon>Streptophyta</taxon>
        <taxon>Embryophyta</taxon>
        <taxon>Tracheophyta</taxon>
        <taxon>Spermatophyta</taxon>
        <taxon>Magnoliopsida</taxon>
        <taxon>Liliopsida</taxon>
        <taxon>Araceae</taxon>
        <taxon>Aroideae</taxon>
        <taxon>Colocasieae</taxon>
        <taxon>Colocasia</taxon>
    </lineage>
</organism>
<comment type="caution">
    <text evidence="2">The sequence shown here is derived from an EMBL/GenBank/DDBJ whole genome shotgun (WGS) entry which is preliminary data.</text>
</comment>
<dbReference type="Proteomes" id="UP000652761">
    <property type="component" value="Unassembled WGS sequence"/>
</dbReference>
<feature type="region of interest" description="Disordered" evidence="1">
    <location>
        <begin position="1"/>
        <end position="32"/>
    </location>
</feature>
<dbReference type="AlphaFoldDB" id="A0A843VH97"/>
<gene>
    <name evidence="2" type="ORF">Taro_025324</name>
</gene>